<accession>A0A3P6U386</accession>
<dbReference type="OMA" id="YTNWYDW"/>
<dbReference type="PANTHER" id="PTHR23208:SF36">
    <property type="entry name" value="LYSOZYME-RELATED"/>
    <property type="match status" value="1"/>
</dbReference>
<dbReference type="SUPFAM" id="SSF51445">
    <property type="entry name" value="(Trans)glycosidases"/>
    <property type="match status" value="1"/>
</dbReference>
<sequence>MPKTITDSTVKVSGGNYGQAIDIIAQTDQSVFRCLLQQGFAVAFIRAYLPNGGGSPDINCIANIHNAINEGLGVEIYVEPQPNSAKSGGGHFLEVYTFLTNKDIAVKAIWIKITTPIIWPNNQAANVNFINEFILYAWQYGVVVGIYTNWYDWKQITNGELGVDQRRIRFWYWNMLGSGWNAATSPTFDDFRPFGGFNVPALKQYVENIYVCGISASLSIYINKMPMKTSLPIDVRLEIANNATVGNLSSVLNFQDN</sequence>
<gene>
    <name evidence="1" type="ORF">NLS_LOCUS8696</name>
</gene>
<dbReference type="PANTHER" id="PTHR23208">
    <property type="entry name" value="LYSOZYME PROTEIN"/>
    <property type="match status" value="1"/>
</dbReference>
<organism evidence="1 2">
    <name type="scientific">Litomosoides sigmodontis</name>
    <name type="common">Filarial nematode worm</name>
    <dbReference type="NCBI Taxonomy" id="42156"/>
    <lineage>
        <taxon>Eukaryota</taxon>
        <taxon>Metazoa</taxon>
        <taxon>Ecdysozoa</taxon>
        <taxon>Nematoda</taxon>
        <taxon>Chromadorea</taxon>
        <taxon>Rhabditida</taxon>
        <taxon>Spirurina</taxon>
        <taxon>Spiruromorpha</taxon>
        <taxon>Filarioidea</taxon>
        <taxon>Onchocercidae</taxon>
        <taxon>Litomosoides</taxon>
    </lineage>
</organism>
<proteinExistence type="predicted"/>
<dbReference type="GO" id="GO:0007165">
    <property type="term" value="P:signal transduction"/>
    <property type="evidence" value="ECO:0007669"/>
    <property type="project" value="TreeGrafter"/>
</dbReference>
<reference evidence="1 2" key="1">
    <citation type="submission" date="2018-08" db="EMBL/GenBank/DDBJ databases">
        <authorList>
            <person name="Laetsch R D."/>
            <person name="Stevens L."/>
            <person name="Kumar S."/>
            <person name="Blaxter L. M."/>
        </authorList>
    </citation>
    <scope>NUCLEOTIDE SEQUENCE [LARGE SCALE GENOMIC DNA]</scope>
</reference>
<dbReference type="InterPro" id="IPR051595">
    <property type="entry name" value="GH25_Enzymes"/>
</dbReference>
<dbReference type="AlphaFoldDB" id="A0A3P6U386"/>
<name>A0A3P6U386_LITSI</name>
<dbReference type="Gene3D" id="3.20.20.80">
    <property type="entry name" value="Glycosidases"/>
    <property type="match status" value="1"/>
</dbReference>
<dbReference type="OrthoDB" id="25039at2759"/>
<protein>
    <recommendedName>
        <fullName evidence="3">Lysozyme</fullName>
    </recommendedName>
</protein>
<evidence type="ECO:0000313" key="1">
    <source>
        <dbReference type="EMBL" id="VDK88475.1"/>
    </source>
</evidence>
<dbReference type="EMBL" id="UYRX01001159">
    <property type="protein sequence ID" value="VDK88475.1"/>
    <property type="molecule type" value="Genomic_DNA"/>
</dbReference>
<keyword evidence="2" id="KW-1185">Reference proteome</keyword>
<dbReference type="InterPro" id="IPR017853">
    <property type="entry name" value="GH"/>
</dbReference>
<dbReference type="Proteomes" id="UP000277928">
    <property type="component" value="Unassembled WGS sequence"/>
</dbReference>
<evidence type="ECO:0000313" key="2">
    <source>
        <dbReference type="Proteomes" id="UP000277928"/>
    </source>
</evidence>
<evidence type="ECO:0008006" key="3">
    <source>
        <dbReference type="Google" id="ProtNLM"/>
    </source>
</evidence>
<dbReference type="GO" id="GO:0045087">
    <property type="term" value="P:innate immune response"/>
    <property type="evidence" value="ECO:0007669"/>
    <property type="project" value="TreeGrafter"/>
</dbReference>